<comment type="caution">
    <text evidence="4">Lacks conserved residue(s) required for the propagation of feature annotation.</text>
</comment>
<dbReference type="PANTHER" id="PTHR14226:SF25">
    <property type="entry name" value="PHOSPHOESTERASE"/>
    <property type="match status" value="1"/>
</dbReference>
<keyword evidence="3 4" id="KW-0443">Lipid metabolism</keyword>
<feature type="domain" description="PNPLA" evidence="5">
    <location>
        <begin position="7"/>
        <end position="174"/>
    </location>
</feature>
<dbReference type="Pfam" id="PF19890">
    <property type="entry name" value="DUF6363"/>
    <property type="match status" value="1"/>
</dbReference>
<dbReference type="AlphaFoldDB" id="A0A2T4PWW6"/>
<feature type="short sequence motif" description="GXSXG" evidence="4">
    <location>
        <begin position="38"/>
        <end position="42"/>
    </location>
</feature>
<evidence type="ECO:0000313" key="6">
    <source>
        <dbReference type="EMBL" id="PTI31022.1"/>
    </source>
</evidence>
<keyword evidence="1 4" id="KW-0378">Hydrolase</keyword>
<sequence length="282" mass="32832">MIKDTALILEGGGMRSLYTAGVLDYFIEKDLYFEYNIGVSAGASMAASYLSRQFRRNHRVTTKYIKDKRYISLSNYVKRKELFGMDFVYHYIPTYLEPFDFEKFDQAKEEFVVVTTDCETGEAVYFDKNETKGSILTALEATSSLPLMANPVQYKGHTLLDGGVVNPIPLNKTIEEGYKKNVLILTRPKGYRKKQSKFSKVFRLKAYPKVNHLMAIRYKHYNKTLEWIEEEEEKGNLFVIRPSDTLSVDRVEKNPRKLDALYKKGYEDAEKIYDKLKEYVEN</sequence>
<reference evidence="6 7" key="1">
    <citation type="journal article" date="2016" name="Front. Microbiol.">
        <title>Comprehensive Phylogenetic Analysis of Bovine Non-aureus Staphylococci Species Based on Whole-Genome Sequencing.</title>
        <authorList>
            <person name="Naushad S."/>
            <person name="Barkema H.W."/>
            <person name="Luby C."/>
            <person name="Condas L.A."/>
            <person name="Nobrega D.B."/>
            <person name="Carson D.A."/>
            <person name="De Buck J."/>
        </authorList>
    </citation>
    <scope>NUCLEOTIDE SEQUENCE [LARGE SCALE GENOMIC DNA]</scope>
    <source>
        <strain evidence="6 7">SNUC 2204</strain>
    </source>
</reference>
<dbReference type="EMBL" id="PZFK01000001">
    <property type="protein sequence ID" value="PTI31022.1"/>
    <property type="molecule type" value="Genomic_DNA"/>
</dbReference>
<name>A0A2T4PWW6_9STAP</name>
<evidence type="ECO:0000256" key="4">
    <source>
        <dbReference type="PROSITE-ProRule" id="PRU01161"/>
    </source>
</evidence>
<dbReference type="STRING" id="1167632.GCA_000286335_01742"/>
<organism evidence="6 7">
    <name type="scientific">Mammaliicoccus vitulinus</name>
    <dbReference type="NCBI Taxonomy" id="71237"/>
    <lineage>
        <taxon>Bacteria</taxon>
        <taxon>Bacillati</taxon>
        <taxon>Bacillota</taxon>
        <taxon>Bacilli</taxon>
        <taxon>Bacillales</taxon>
        <taxon>Staphylococcaceae</taxon>
        <taxon>Mammaliicoccus</taxon>
    </lineage>
</organism>
<dbReference type="Proteomes" id="UP000241209">
    <property type="component" value="Unassembled WGS sequence"/>
</dbReference>
<dbReference type="InterPro" id="IPR037483">
    <property type="entry name" value="YjjU-like"/>
</dbReference>
<evidence type="ECO:0000256" key="1">
    <source>
        <dbReference type="ARBA" id="ARBA00022801"/>
    </source>
</evidence>
<keyword evidence="2 4" id="KW-0442">Lipid degradation</keyword>
<evidence type="ECO:0000313" key="7">
    <source>
        <dbReference type="Proteomes" id="UP000241209"/>
    </source>
</evidence>
<evidence type="ECO:0000256" key="2">
    <source>
        <dbReference type="ARBA" id="ARBA00022963"/>
    </source>
</evidence>
<dbReference type="InterPro" id="IPR045943">
    <property type="entry name" value="DUF6363"/>
</dbReference>
<dbReference type="CDD" id="cd07208">
    <property type="entry name" value="Pat_hypo_Ecoli_yjju_like"/>
    <property type="match status" value="1"/>
</dbReference>
<dbReference type="InterPro" id="IPR002641">
    <property type="entry name" value="PNPLA_dom"/>
</dbReference>
<accession>A0A2T4PWW6</accession>
<evidence type="ECO:0000256" key="3">
    <source>
        <dbReference type="ARBA" id="ARBA00023098"/>
    </source>
</evidence>
<proteinExistence type="predicted"/>
<feature type="active site" description="Nucleophile" evidence="4">
    <location>
        <position position="40"/>
    </location>
</feature>
<comment type="caution">
    <text evidence="6">The sequence shown here is derived from an EMBL/GenBank/DDBJ whole genome shotgun (WGS) entry which is preliminary data.</text>
</comment>
<feature type="active site" description="Proton acceptor" evidence="4">
    <location>
        <position position="161"/>
    </location>
</feature>
<dbReference type="Gene3D" id="3.40.1090.10">
    <property type="entry name" value="Cytosolic phospholipase A2 catalytic domain"/>
    <property type="match status" value="2"/>
</dbReference>
<dbReference type="PROSITE" id="PS51635">
    <property type="entry name" value="PNPLA"/>
    <property type="match status" value="1"/>
</dbReference>
<dbReference type="PANTHER" id="PTHR14226">
    <property type="entry name" value="NEUROPATHY TARGET ESTERASE/SWISS CHEESE D.MELANOGASTER"/>
    <property type="match status" value="1"/>
</dbReference>
<dbReference type="OrthoDB" id="9802424at2"/>
<dbReference type="Pfam" id="PF01734">
    <property type="entry name" value="Patatin"/>
    <property type="match status" value="1"/>
</dbReference>
<evidence type="ECO:0000259" key="5">
    <source>
        <dbReference type="PROSITE" id="PS51635"/>
    </source>
</evidence>
<dbReference type="RefSeq" id="WP_107556457.1">
    <property type="nucleotide sequence ID" value="NZ_CANQVP010000182.1"/>
</dbReference>
<dbReference type="SUPFAM" id="SSF52151">
    <property type="entry name" value="FabD/lysophospholipase-like"/>
    <property type="match status" value="1"/>
</dbReference>
<dbReference type="InterPro" id="IPR016035">
    <property type="entry name" value="Acyl_Trfase/lysoPLipase"/>
</dbReference>
<gene>
    <name evidence="6" type="ORF">BU072_00010</name>
</gene>
<dbReference type="GO" id="GO:0016042">
    <property type="term" value="P:lipid catabolic process"/>
    <property type="evidence" value="ECO:0007669"/>
    <property type="project" value="UniProtKB-UniRule"/>
</dbReference>
<dbReference type="GO" id="GO:0016787">
    <property type="term" value="F:hydrolase activity"/>
    <property type="evidence" value="ECO:0007669"/>
    <property type="project" value="UniProtKB-UniRule"/>
</dbReference>
<protein>
    <submittedName>
        <fullName evidence="6">Patatin family protein</fullName>
    </submittedName>
</protein>
<dbReference type="InterPro" id="IPR050301">
    <property type="entry name" value="NTE"/>
</dbReference>
<feature type="short sequence motif" description="DGA/G" evidence="4">
    <location>
        <begin position="161"/>
        <end position="163"/>
    </location>
</feature>